<organism evidence="1 2">
    <name type="scientific">Longimonas halophila</name>
    <dbReference type="NCBI Taxonomy" id="1469170"/>
    <lineage>
        <taxon>Bacteria</taxon>
        <taxon>Pseudomonadati</taxon>
        <taxon>Rhodothermota</taxon>
        <taxon>Rhodothermia</taxon>
        <taxon>Rhodothermales</taxon>
        <taxon>Salisaetaceae</taxon>
        <taxon>Longimonas</taxon>
    </lineage>
</organism>
<evidence type="ECO:0000313" key="1">
    <source>
        <dbReference type="EMBL" id="PEN04623.1"/>
    </source>
</evidence>
<dbReference type="OrthoDB" id="9797093at2"/>
<protein>
    <submittedName>
        <fullName evidence="1">Addiction module toxin RelE</fullName>
    </submittedName>
</protein>
<reference evidence="1 2" key="1">
    <citation type="submission" date="2017-10" db="EMBL/GenBank/DDBJ databases">
        <title>Draft genome of Longimonas halophila.</title>
        <authorList>
            <person name="Goh K.M."/>
            <person name="Shamsir M.S."/>
            <person name="Lim S.W."/>
        </authorList>
    </citation>
    <scope>NUCLEOTIDE SEQUENCE [LARGE SCALE GENOMIC DNA]</scope>
    <source>
        <strain evidence="1 2">KCTC 42399</strain>
    </source>
</reference>
<gene>
    <name evidence="1" type="ORF">CRI93_14880</name>
</gene>
<dbReference type="Pfam" id="PF05973">
    <property type="entry name" value="Gp49"/>
    <property type="match status" value="1"/>
</dbReference>
<name>A0A2H3NKH6_9BACT</name>
<evidence type="ECO:0000313" key="2">
    <source>
        <dbReference type="Proteomes" id="UP000221024"/>
    </source>
</evidence>
<dbReference type="EMBL" id="PDEP01000025">
    <property type="protein sequence ID" value="PEN04623.1"/>
    <property type="molecule type" value="Genomic_DNA"/>
</dbReference>
<dbReference type="AlphaFoldDB" id="A0A2H3NKH6"/>
<comment type="caution">
    <text evidence="1">The sequence shown here is derived from an EMBL/GenBank/DDBJ whole genome shotgun (WGS) entry which is preliminary data.</text>
</comment>
<dbReference type="InterPro" id="IPR009241">
    <property type="entry name" value="HigB-like"/>
</dbReference>
<keyword evidence="2" id="KW-1185">Reference proteome</keyword>
<proteinExistence type="predicted"/>
<dbReference type="RefSeq" id="WP_098063500.1">
    <property type="nucleotide sequence ID" value="NZ_PDEP01000025.1"/>
</dbReference>
<dbReference type="Proteomes" id="UP000221024">
    <property type="component" value="Unassembled WGS sequence"/>
</dbReference>
<accession>A0A2H3NKH6</accession>
<sequence>MSDSSEPSRSRKPLRFLRAAKRDYDALPSDVQDDAGYNLDRVQQGKNPEISFKPLHGLGGGIMELRLSHNTDAFRVVYVARLSEAVFVLDAFKKKSPSGNRLPRNVEERIKERYKLAKAFNKQLRSQP</sequence>